<accession>A0A1Y2IEL6</accession>
<evidence type="ECO:0000313" key="2">
    <source>
        <dbReference type="Proteomes" id="UP000193067"/>
    </source>
</evidence>
<dbReference type="STRING" id="1353009.A0A1Y2IEL6"/>
<dbReference type="OrthoDB" id="2758696at2759"/>
<sequence>MGSPQQRLMSDPLRADRLSRPYYGLEPPTDLSSVSSITSAVRPQVLERARLYEQWMLSARAILKSQVLINRLPDEVLAEIFKILHERCRDTRYHYPDPQQGWPSPLQICCHWFAVGTTSPTLWRHITIKRGRLDVLRIGLLRSKATTVHIRRLPIDLNSLSARDISSLFEEFATIVGPHAHRVKTLHYASAHVLHDAPLLCSFLTGYPMPELQELSVDIDGMVHDNLEVKLDARLSAERMPNLRKLDLPAINVAHSMSIFSQLTSLEINGQSVHRKYTPTIELQALSRMMCNLTNVVRLTLTTLRVTRSSEESIAGDSLQLVVELAHQQKRTSHLKNSGARNYLS</sequence>
<reference evidence="1 2" key="1">
    <citation type="journal article" date="2015" name="Biotechnol. Biofuels">
        <title>Enhanced degradation of softwood versus hardwood by the white-rot fungus Pycnoporus coccineus.</title>
        <authorList>
            <person name="Couturier M."/>
            <person name="Navarro D."/>
            <person name="Chevret D."/>
            <person name="Henrissat B."/>
            <person name="Piumi F."/>
            <person name="Ruiz-Duenas F.J."/>
            <person name="Martinez A.T."/>
            <person name="Grigoriev I.V."/>
            <person name="Riley R."/>
            <person name="Lipzen A."/>
            <person name="Berrin J.G."/>
            <person name="Master E.R."/>
            <person name="Rosso M.N."/>
        </authorList>
    </citation>
    <scope>NUCLEOTIDE SEQUENCE [LARGE SCALE GENOMIC DNA]</scope>
    <source>
        <strain evidence="1 2">BRFM310</strain>
    </source>
</reference>
<name>A0A1Y2IEL6_TRAC3</name>
<gene>
    <name evidence="1" type="ORF">PYCCODRAFT_821748</name>
</gene>
<keyword evidence="2" id="KW-1185">Reference proteome</keyword>
<dbReference type="Proteomes" id="UP000193067">
    <property type="component" value="Unassembled WGS sequence"/>
</dbReference>
<organism evidence="1 2">
    <name type="scientific">Trametes coccinea (strain BRFM310)</name>
    <name type="common">Pycnoporus coccineus</name>
    <dbReference type="NCBI Taxonomy" id="1353009"/>
    <lineage>
        <taxon>Eukaryota</taxon>
        <taxon>Fungi</taxon>
        <taxon>Dikarya</taxon>
        <taxon>Basidiomycota</taxon>
        <taxon>Agaricomycotina</taxon>
        <taxon>Agaricomycetes</taxon>
        <taxon>Polyporales</taxon>
        <taxon>Polyporaceae</taxon>
        <taxon>Trametes</taxon>
    </lineage>
</organism>
<evidence type="ECO:0008006" key="3">
    <source>
        <dbReference type="Google" id="ProtNLM"/>
    </source>
</evidence>
<proteinExistence type="predicted"/>
<dbReference type="EMBL" id="KZ084126">
    <property type="protein sequence ID" value="OSC99619.1"/>
    <property type="molecule type" value="Genomic_DNA"/>
</dbReference>
<evidence type="ECO:0000313" key="1">
    <source>
        <dbReference type="EMBL" id="OSC99619.1"/>
    </source>
</evidence>
<dbReference type="AlphaFoldDB" id="A0A1Y2IEL6"/>
<protein>
    <recommendedName>
        <fullName evidence="3">F-box domain-containing protein</fullName>
    </recommendedName>
</protein>